<proteinExistence type="predicted"/>
<organism evidence="2 3">
    <name type="scientific">Daphnia magna</name>
    <dbReference type="NCBI Taxonomy" id="35525"/>
    <lineage>
        <taxon>Eukaryota</taxon>
        <taxon>Metazoa</taxon>
        <taxon>Ecdysozoa</taxon>
        <taxon>Arthropoda</taxon>
        <taxon>Crustacea</taxon>
        <taxon>Branchiopoda</taxon>
        <taxon>Diplostraca</taxon>
        <taxon>Cladocera</taxon>
        <taxon>Anomopoda</taxon>
        <taxon>Daphniidae</taxon>
        <taxon>Daphnia</taxon>
    </lineage>
</organism>
<dbReference type="EMBL" id="LRGB01008390">
    <property type="protein sequence ID" value="KZS00831.1"/>
    <property type="molecule type" value="Genomic_DNA"/>
</dbReference>
<evidence type="ECO:0000313" key="3">
    <source>
        <dbReference type="Proteomes" id="UP000076858"/>
    </source>
</evidence>
<gene>
    <name evidence="2" type="ORF">APZ42_002714</name>
</gene>
<name>A0A162C4I7_9CRUS</name>
<comment type="caution">
    <text evidence="2">The sequence shown here is derived from an EMBL/GenBank/DDBJ whole genome shotgun (WGS) entry which is preliminary data.</text>
</comment>
<dbReference type="AlphaFoldDB" id="A0A162C4I7"/>
<sequence>ECRANRSRVVWRWQHLRLRGQHEAGQRIRDVLHRRPQLVGGFGSASGGHGSALCGCAHLGRCGQSGQWPNDHDDRGQARGLCRGRAFFERHGRQGLQAGRQRGRGQQGQDHQPAAGGRAHCRCGRSHGPGPARGRGPGRVV</sequence>
<feature type="compositionally biased region" description="Gly residues" evidence="1">
    <location>
        <begin position="131"/>
        <end position="141"/>
    </location>
</feature>
<accession>A0A162C4I7</accession>
<protein>
    <submittedName>
        <fullName evidence="2">3-hydroxyisobutyrate dehydrogenase-like protein</fullName>
    </submittedName>
</protein>
<feature type="region of interest" description="Disordered" evidence="1">
    <location>
        <begin position="92"/>
        <end position="141"/>
    </location>
</feature>
<evidence type="ECO:0000313" key="2">
    <source>
        <dbReference type="EMBL" id="KZS00831.1"/>
    </source>
</evidence>
<feature type="non-terminal residue" evidence="2">
    <location>
        <position position="1"/>
    </location>
</feature>
<feature type="non-terminal residue" evidence="2">
    <location>
        <position position="141"/>
    </location>
</feature>
<reference evidence="2 3" key="1">
    <citation type="submission" date="2016-03" db="EMBL/GenBank/DDBJ databases">
        <title>EvidentialGene: Evidence-directed Construction of Genes on Genomes.</title>
        <authorList>
            <person name="Gilbert D.G."/>
            <person name="Choi J.-H."/>
            <person name="Mockaitis K."/>
            <person name="Colbourne J."/>
            <person name="Pfrender M."/>
        </authorList>
    </citation>
    <scope>NUCLEOTIDE SEQUENCE [LARGE SCALE GENOMIC DNA]</scope>
    <source>
        <strain evidence="2 3">Xinb3</strain>
        <tissue evidence="2">Complete organism</tissue>
    </source>
</reference>
<keyword evidence="3" id="KW-1185">Reference proteome</keyword>
<evidence type="ECO:0000256" key="1">
    <source>
        <dbReference type="SAM" id="MobiDB-lite"/>
    </source>
</evidence>
<dbReference type="Proteomes" id="UP000076858">
    <property type="component" value="Unassembled WGS sequence"/>
</dbReference>